<comment type="caution">
    <text evidence="1">The sequence shown here is derived from an EMBL/GenBank/DDBJ whole genome shotgun (WGS) entry which is preliminary data.</text>
</comment>
<organism evidence="1 2">
    <name type="scientific">Acropora cervicornis</name>
    <name type="common">Staghorn coral</name>
    <dbReference type="NCBI Taxonomy" id="6130"/>
    <lineage>
        <taxon>Eukaryota</taxon>
        <taxon>Metazoa</taxon>
        <taxon>Cnidaria</taxon>
        <taxon>Anthozoa</taxon>
        <taxon>Hexacorallia</taxon>
        <taxon>Scleractinia</taxon>
        <taxon>Astrocoeniina</taxon>
        <taxon>Acroporidae</taxon>
        <taxon>Acropora</taxon>
    </lineage>
</organism>
<gene>
    <name evidence="1" type="ORF">P5673_022333</name>
</gene>
<dbReference type="AlphaFoldDB" id="A0AAD9UZK5"/>
<accession>A0AAD9UZK5</accession>
<evidence type="ECO:0000313" key="2">
    <source>
        <dbReference type="Proteomes" id="UP001249851"/>
    </source>
</evidence>
<keyword evidence="2" id="KW-1185">Reference proteome</keyword>
<reference evidence="1" key="1">
    <citation type="journal article" date="2023" name="G3 (Bethesda)">
        <title>Whole genome assembly and annotation of the endangered Caribbean coral Acropora cervicornis.</title>
        <authorList>
            <person name="Selwyn J.D."/>
            <person name="Vollmer S.V."/>
        </authorList>
    </citation>
    <scope>NUCLEOTIDE SEQUENCE</scope>
    <source>
        <strain evidence="1">K2</strain>
    </source>
</reference>
<proteinExistence type="predicted"/>
<evidence type="ECO:0000313" key="1">
    <source>
        <dbReference type="EMBL" id="KAK2555753.1"/>
    </source>
</evidence>
<sequence>MADKTPVNIDDFDKLKKTFQSIQRRSQEVNVVQVDFNAVLTSAKMVIIVLTAREACFISSLFP</sequence>
<dbReference type="EMBL" id="JARQWQ010000060">
    <property type="protein sequence ID" value="KAK2555753.1"/>
    <property type="molecule type" value="Genomic_DNA"/>
</dbReference>
<dbReference type="Proteomes" id="UP001249851">
    <property type="component" value="Unassembled WGS sequence"/>
</dbReference>
<protein>
    <submittedName>
        <fullName evidence="1">Uncharacterized protein</fullName>
    </submittedName>
</protein>
<name>A0AAD9UZK5_ACRCE</name>
<reference evidence="1" key="2">
    <citation type="journal article" date="2023" name="Science">
        <title>Genomic signatures of disease resistance in endangered staghorn corals.</title>
        <authorList>
            <person name="Vollmer S.V."/>
            <person name="Selwyn J.D."/>
            <person name="Despard B.A."/>
            <person name="Roesel C.L."/>
        </authorList>
    </citation>
    <scope>NUCLEOTIDE SEQUENCE</scope>
    <source>
        <strain evidence="1">K2</strain>
    </source>
</reference>